<gene>
    <name evidence="2" type="ORF">H7B90_27385</name>
</gene>
<feature type="domain" description="Methyltransferase" evidence="1">
    <location>
        <begin position="38"/>
        <end position="145"/>
    </location>
</feature>
<keyword evidence="2" id="KW-0808">Transferase</keyword>
<protein>
    <submittedName>
        <fullName evidence="2">Methyltransferase domain-containing protein</fullName>
    </submittedName>
</protein>
<dbReference type="SUPFAM" id="SSF53335">
    <property type="entry name" value="S-adenosyl-L-methionine-dependent methyltransferases"/>
    <property type="match status" value="1"/>
</dbReference>
<dbReference type="PANTHER" id="PTHR43861">
    <property type="entry name" value="TRANS-ACONITATE 2-METHYLTRANSFERASE-RELATED"/>
    <property type="match status" value="1"/>
</dbReference>
<proteinExistence type="predicted"/>
<dbReference type="Proteomes" id="UP000553776">
    <property type="component" value="Unassembled WGS sequence"/>
</dbReference>
<dbReference type="CDD" id="cd02440">
    <property type="entry name" value="AdoMet_MTases"/>
    <property type="match status" value="1"/>
</dbReference>
<dbReference type="Pfam" id="PF13847">
    <property type="entry name" value="Methyltransf_31"/>
    <property type="match status" value="1"/>
</dbReference>
<dbReference type="RefSeq" id="WP_185139086.1">
    <property type="nucleotide sequence ID" value="NZ_JACJVR010000112.1"/>
</dbReference>
<name>A0A841UAF6_9BACL</name>
<organism evidence="2 3">
    <name type="scientific">Cohnella xylanilytica</name>
    <dbReference type="NCBI Taxonomy" id="557555"/>
    <lineage>
        <taxon>Bacteria</taxon>
        <taxon>Bacillati</taxon>
        <taxon>Bacillota</taxon>
        <taxon>Bacilli</taxon>
        <taxon>Bacillales</taxon>
        <taxon>Paenibacillaceae</taxon>
        <taxon>Cohnella</taxon>
    </lineage>
</organism>
<dbReference type="GO" id="GO:0008168">
    <property type="term" value="F:methyltransferase activity"/>
    <property type="evidence" value="ECO:0007669"/>
    <property type="project" value="UniProtKB-KW"/>
</dbReference>
<keyword evidence="3" id="KW-1185">Reference proteome</keyword>
<evidence type="ECO:0000313" key="3">
    <source>
        <dbReference type="Proteomes" id="UP000553776"/>
    </source>
</evidence>
<accession>A0A841UAF6</accession>
<evidence type="ECO:0000313" key="2">
    <source>
        <dbReference type="EMBL" id="MBB6695124.1"/>
    </source>
</evidence>
<sequence length="269" mass="29415">MENHQAASRAKLSGKLTNALDARTLASSNPGLAEVVRAGMAVLDVGCGTGAITRGIAEAVGTQGSAVGFDNDPALIARARSAHDGVPGLAFEVGDVYSLPYEERFDIAAGSRLFVWLADPLRALLRMRAAVRVGGLVVVTDYNHEKIRWEPEPPASMREFYSAYLAWRADAGFDNAIADRLPELLRQAGLERVRTTPRHETAVRSEPGFEARIALWADTASSRGARMAQDGYISKARCEQAENEYREWIRRDARSMTMYMLTAEGVRTS</sequence>
<dbReference type="InterPro" id="IPR029063">
    <property type="entry name" value="SAM-dependent_MTases_sf"/>
</dbReference>
<dbReference type="AlphaFoldDB" id="A0A841UAF6"/>
<reference evidence="2 3" key="1">
    <citation type="submission" date="2020-08" db="EMBL/GenBank/DDBJ databases">
        <title>Cohnella phylogeny.</title>
        <authorList>
            <person name="Dunlap C."/>
        </authorList>
    </citation>
    <scope>NUCLEOTIDE SEQUENCE [LARGE SCALE GENOMIC DNA]</scope>
    <source>
        <strain evidence="2 3">DSM 25239</strain>
    </source>
</reference>
<dbReference type="Gene3D" id="3.40.50.150">
    <property type="entry name" value="Vaccinia Virus protein VP39"/>
    <property type="match status" value="1"/>
</dbReference>
<dbReference type="EMBL" id="JACJVR010000112">
    <property type="protein sequence ID" value="MBB6695124.1"/>
    <property type="molecule type" value="Genomic_DNA"/>
</dbReference>
<dbReference type="PANTHER" id="PTHR43861:SF1">
    <property type="entry name" value="TRANS-ACONITATE 2-METHYLTRANSFERASE"/>
    <property type="match status" value="1"/>
</dbReference>
<evidence type="ECO:0000259" key="1">
    <source>
        <dbReference type="Pfam" id="PF13847"/>
    </source>
</evidence>
<dbReference type="GO" id="GO:0032259">
    <property type="term" value="P:methylation"/>
    <property type="evidence" value="ECO:0007669"/>
    <property type="project" value="UniProtKB-KW"/>
</dbReference>
<keyword evidence="2" id="KW-0489">Methyltransferase</keyword>
<comment type="caution">
    <text evidence="2">The sequence shown here is derived from an EMBL/GenBank/DDBJ whole genome shotgun (WGS) entry which is preliminary data.</text>
</comment>
<dbReference type="InterPro" id="IPR025714">
    <property type="entry name" value="Methyltranfer_dom"/>
</dbReference>